<dbReference type="InterPro" id="IPR018449">
    <property type="entry name" value="NIL_domain"/>
</dbReference>
<keyword evidence="7" id="KW-0472">Membrane</keyword>
<dbReference type="CDD" id="cd03258">
    <property type="entry name" value="ABC_MetN_methionine_transporter"/>
    <property type="match status" value="1"/>
</dbReference>
<evidence type="ECO:0000313" key="10">
    <source>
        <dbReference type="Proteomes" id="UP000502248"/>
    </source>
</evidence>
<evidence type="ECO:0000256" key="5">
    <source>
        <dbReference type="ARBA" id="ARBA00022967"/>
    </source>
</evidence>
<dbReference type="InterPro" id="IPR027417">
    <property type="entry name" value="P-loop_NTPase"/>
</dbReference>
<protein>
    <submittedName>
        <fullName evidence="9">ATP-binding cassette domain-containing protein</fullName>
    </submittedName>
</protein>
<dbReference type="InterPro" id="IPR050086">
    <property type="entry name" value="MetN_ABC_transporter-like"/>
</dbReference>
<evidence type="ECO:0000259" key="8">
    <source>
        <dbReference type="PROSITE" id="PS50893"/>
    </source>
</evidence>
<dbReference type="EMBL" id="CP051680">
    <property type="protein sequence ID" value="QJD86283.1"/>
    <property type="molecule type" value="Genomic_DNA"/>
</dbReference>
<dbReference type="KEGG" id="cheb:HH215_26020"/>
<dbReference type="RefSeq" id="WP_169282532.1">
    <property type="nucleotide sequence ID" value="NZ_CP051680.1"/>
</dbReference>
<dbReference type="Gene3D" id="3.40.50.300">
    <property type="entry name" value="P-loop containing nucleotide triphosphate hydrolases"/>
    <property type="match status" value="1"/>
</dbReference>
<evidence type="ECO:0000256" key="4">
    <source>
        <dbReference type="ARBA" id="ARBA00022840"/>
    </source>
</evidence>
<accession>A0A7Z2VN17</accession>
<dbReference type="InterPro" id="IPR045865">
    <property type="entry name" value="ACT-like_dom_sf"/>
</dbReference>
<organism evidence="9 10">
    <name type="scientific">Cohnella herbarum</name>
    <dbReference type="NCBI Taxonomy" id="2728023"/>
    <lineage>
        <taxon>Bacteria</taxon>
        <taxon>Bacillati</taxon>
        <taxon>Bacillota</taxon>
        <taxon>Bacilli</taxon>
        <taxon>Bacillales</taxon>
        <taxon>Paenibacillaceae</taxon>
        <taxon>Cohnella</taxon>
    </lineage>
</organism>
<keyword evidence="1" id="KW-0813">Transport</keyword>
<sequence>MIKFESVGKTFGSKNKPIRAVEDVSLTVAKGEIYGVIGYSGAGKSTLLRLVNLLERPTEGRILVNDRDVTEISSKELRHLRRRIGMIFQTFNLFNSRTVFGNVAYPLKLGRYPKHQLKQRVEELLRFVGLEDKADQYPEQLSGGQKQRVGIARALATSPDILICDEATSSLDPETTQEILKLLKKVNEEYSITILLITHEMHVIRSICDRVAVMEQGRVIEEGNVFDIFAHPQKLTTRNFIGSVQNDKLSPKLLETLRRDHKGRLFRIIFKDDTASEPILSKATRKHDVDFNIVYGSINELQGKLFGSLIVEFIAENGKIDEVISELGRTVELGEVIDHES</sequence>
<proteinExistence type="predicted"/>
<dbReference type="AlphaFoldDB" id="A0A7Z2VN17"/>
<evidence type="ECO:0000256" key="3">
    <source>
        <dbReference type="ARBA" id="ARBA00022741"/>
    </source>
</evidence>
<evidence type="ECO:0000313" key="9">
    <source>
        <dbReference type="EMBL" id="QJD86283.1"/>
    </source>
</evidence>
<evidence type="ECO:0000256" key="6">
    <source>
        <dbReference type="ARBA" id="ARBA00022970"/>
    </source>
</evidence>
<keyword evidence="4 9" id="KW-0067">ATP-binding</keyword>
<dbReference type="PANTHER" id="PTHR43166">
    <property type="entry name" value="AMINO ACID IMPORT ATP-BINDING PROTEIN"/>
    <property type="match status" value="1"/>
</dbReference>
<dbReference type="Proteomes" id="UP000502248">
    <property type="component" value="Chromosome"/>
</dbReference>
<reference evidence="9 10" key="1">
    <citation type="submission" date="2020-04" db="EMBL/GenBank/DDBJ databases">
        <title>Genome sequencing of novel species.</title>
        <authorList>
            <person name="Heo J."/>
            <person name="Kim S.-J."/>
            <person name="Kim J.-S."/>
            <person name="Hong S.-B."/>
            <person name="Kwon S.-W."/>
        </authorList>
    </citation>
    <scope>NUCLEOTIDE SEQUENCE [LARGE SCALE GENOMIC DNA]</scope>
    <source>
        <strain evidence="9 10">MFER-1</strain>
    </source>
</reference>
<dbReference type="GO" id="GO:0006865">
    <property type="term" value="P:amino acid transport"/>
    <property type="evidence" value="ECO:0007669"/>
    <property type="project" value="UniProtKB-KW"/>
</dbReference>
<dbReference type="InterPro" id="IPR003439">
    <property type="entry name" value="ABC_transporter-like_ATP-bd"/>
</dbReference>
<dbReference type="SMART" id="SM00382">
    <property type="entry name" value="AAA"/>
    <property type="match status" value="1"/>
</dbReference>
<dbReference type="GO" id="GO:0005524">
    <property type="term" value="F:ATP binding"/>
    <property type="evidence" value="ECO:0007669"/>
    <property type="project" value="UniProtKB-KW"/>
</dbReference>
<evidence type="ECO:0000256" key="2">
    <source>
        <dbReference type="ARBA" id="ARBA00022475"/>
    </source>
</evidence>
<dbReference type="SUPFAM" id="SSF55021">
    <property type="entry name" value="ACT-like"/>
    <property type="match status" value="1"/>
</dbReference>
<dbReference type="Pfam" id="PF00005">
    <property type="entry name" value="ABC_tran"/>
    <property type="match status" value="1"/>
</dbReference>
<keyword evidence="2" id="KW-1003">Cell membrane</keyword>
<keyword evidence="10" id="KW-1185">Reference proteome</keyword>
<feature type="domain" description="ABC transporter" evidence="8">
    <location>
        <begin position="2"/>
        <end position="241"/>
    </location>
</feature>
<evidence type="ECO:0000256" key="1">
    <source>
        <dbReference type="ARBA" id="ARBA00022448"/>
    </source>
</evidence>
<dbReference type="FunFam" id="3.40.50.300:FF:000233">
    <property type="entry name" value="Methionine import ATP-binding protein MetN"/>
    <property type="match status" value="1"/>
</dbReference>
<dbReference type="GO" id="GO:0016887">
    <property type="term" value="F:ATP hydrolysis activity"/>
    <property type="evidence" value="ECO:0007669"/>
    <property type="project" value="InterPro"/>
</dbReference>
<dbReference type="SUPFAM" id="SSF52540">
    <property type="entry name" value="P-loop containing nucleoside triphosphate hydrolases"/>
    <property type="match status" value="1"/>
</dbReference>
<keyword evidence="6" id="KW-0029">Amino-acid transport</keyword>
<dbReference type="InterPro" id="IPR041701">
    <property type="entry name" value="MetN_ABC"/>
</dbReference>
<dbReference type="PANTHER" id="PTHR43166:SF30">
    <property type="entry name" value="METHIONINE IMPORT ATP-BINDING PROTEIN METN"/>
    <property type="match status" value="1"/>
</dbReference>
<gene>
    <name evidence="9" type="ORF">HH215_26020</name>
</gene>
<evidence type="ECO:0000256" key="7">
    <source>
        <dbReference type="ARBA" id="ARBA00023136"/>
    </source>
</evidence>
<keyword evidence="5" id="KW-1278">Translocase</keyword>
<dbReference type="InterPro" id="IPR003593">
    <property type="entry name" value="AAA+_ATPase"/>
</dbReference>
<dbReference type="Gene3D" id="3.30.70.260">
    <property type="match status" value="1"/>
</dbReference>
<keyword evidence="3" id="KW-0547">Nucleotide-binding</keyword>
<dbReference type="InterPro" id="IPR017871">
    <property type="entry name" value="ABC_transporter-like_CS"/>
</dbReference>
<dbReference type="SMART" id="SM00930">
    <property type="entry name" value="NIL"/>
    <property type="match status" value="1"/>
</dbReference>
<name>A0A7Z2VN17_9BACL</name>
<dbReference type="PROSITE" id="PS50893">
    <property type="entry name" value="ABC_TRANSPORTER_2"/>
    <property type="match status" value="1"/>
</dbReference>
<dbReference type="Pfam" id="PF09383">
    <property type="entry name" value="NIL"/>
    <property type="match status" value="1"/>
</dbReference>
<dbReference type="PROSITE" id="PS00211">
    <property type="entry name" value="ABC_TRANSPORTER_1"/>
    <property type="match status" value="1"/>
</dbReference>